<dbReference type="SUPFAM" id="SSF46785">
    <property type="entry name" value="Winged helix' DNA-binding domain"/>
    <property type="match status" value="1"/>
</dbReference>
<dbReference type="InterPro" id="IPR036388">
    <property type="entry name" value="WH-like_DNA-bd_sf"/>
</dbReference>
<dbReference type="InterPro" id="IPR018490">
    <property type="entry name" value="cNMP-bd_dom_sf"/>
</dbReference>
<dbReference type="GO" id="GO:0016301">
    <property type="term" value="F:kinase activity"/>
    <property type="evidence" value="ECO:0007669"/>
    <property type="project" value="UniProtKB-KW"/>
</dbReference>
<accession>A0A1I7KHK1</accession>
<evidence type="ECO:0000256" key="2">
    <source>
        <dbReference type="ARBA" id="ARBA00023125"/>
    </source>
</evidence>
<protein>
    <submittedName>
        <fullName evidence="5">cAMP-binding domain of CRP or a regulatory subunit of cAMP-dependent protein kinases</fullName>
    </submittedName>
</protein>
<dbReference type="Gene3D" id="1.10.10.10">
    <property type="entry name" value="Winged helix-like DNA-binding domain superfamily/Winged helix DNA-binding domain"/>
    <property type="match status" value="1"/>
</dbReference>
<dbReference type="InterPro" id="IPR014710">
    <property type="entry name" value="RmlC-like_jellyroll"/>
</dbReference>
<dbReference type="GO" id="GO:0003677">
    <property type="term" value="F:DNA binding"/>
    <property type="evidence" value="ECO:0007669"/>
    <property type="project" value="UniProtKB-KW"/>
</dbReference>
<dbReference type="InterPro" id="IPR036390">
    <property type="entry name" value="WH_DNA-bd_sf"/>
</dbReference>
<dbReference type="OrthoDB" id="9126850at2"/>
<evidence type="ECO:0000259" key="4">
    <source>
        <dbReference type="PROSITE" id="PS51063"/>
    </source>
</evidence>
<dbReference type="CDD" id="cd00038">
    <property type="entry name" value="CAP_ED"/>
    <property type="match status" value="1"/>
</dbReference>
<dbReference type="AlphaFoldDB" id="A0A1I7KHK1"/>
<dbReference type="SUPFAM" id="SSF51206">
    <property type="entry name" value="cAMP-binding domain-like"/>
    <property type="match status" value="1"/>
</dbReference>
<dbReference type="Pfam" id="PF13545">
    <property type="entry name" value="HTH_Crp_2"/>
    <property type="match status" value="1"/>
</dbReference>
<dbReference type="GO" id="GO:0006355">
    <property type="term" value="P:regulation of DNA-templated transcription"/>
    <property type="evidence" value="ECO:0007669"/>
    <property type="project" value="InterPro"/>
</dbReference>
<keyword evidence="3" id="KW-0804">Transcription</keyword>
<dbReference type="Proteomes" id="UP000198693">
    <property type="component" value="Unassembled WGS sequence"/>
</dbReference>
<gene>
    <name evidence="5" type="ORF">SAMN04487955_12111</name>
</gene>
<feature type="domain" description="HTH crp-type" evidence="4">
    <location>
        <begin position="145"/>
        <end position="220"/>
    </location>
</feature>
<keyword evidence="5" id="KW-0808">Transferase</keyword>
<reference evidence="6" key="1">
    <citation type="submission" date="2016-10" db="EMBL/GenBank/DDBJ databases">
        <authorList>
            <person name="Varghese N."/>
            <person name="Submissions S."/>
        </authorList>
    </citation>
    <scope>NUCLEOTIDE SEQUENCE [LARGE SCALE GENOMIC DNA]</scope>
    <source>
        <strain evidence="6">CGMCC 1.6981</strain>
    </source>
</reference>
<dbReference type="EMBL" id="FPBP01000021">
    <property type="protein sequence ID" value="SFU96882.1"/>
    <property type="molecule type" value="Genomic_DNA"/>
</dbReference>
<name>A0A1I7KHK1_9GAMM</name>
<dbReference type="InterPro" id="IPR012318">
    <property type="entry name" value="HTH_CRP"/>
</dbReference>
<organism evidence="5 6">
    <name type="scientific">Halomonas korlensis</name>
    <dbReference type="NCBI Taxonomy" id="463301"/>
    <lineage>
        <taxon>Bacteria</taxon>
        <taxon>Pseudomonadati</taxon>
        <taxon>Pseudomonadota</taxon>
        <taxon>Gammaproteobacteria</taxon>
        <taxon>Oceanospirillales</taxon>
        <taxon>Halomonadaceae</taxon>
        <taxon>Halomonas</taxon>
    </lineage>
</organism>
<evidence type="ECO:0000256" key="3">
    <source>
        <dbReference type="ARBA" id="ARBA00023163"/>
    </source>
</evidence>
<dbReference type="RefSeq" id="WP_089797581.1">
    <property type="nucleotide sequence ID" value="NZ_FPBP01000021.1"/>
</dbReference>
<evidence type="ECO:0000256" key="1">
    <source>
        <dbReference type="ARBA" id="ARBA00023015"/>
    </source>
</evidence>
<dbReference type="PROSITE" id="PS51063">
    <property type="entry name" value="HTH_CRP_2"/>
    <property type="match status" value="1"/>
</dbReference>
<keyword evidence="1" id="KW-0805">Transcription regulation</keyword>
<sequence>MIDALINKLENYLTLSDADKQHLTNAVDRVEDIKKDQDIILVNEKPEFVHLIIEGWACRYKLLADGQRAIVAYLIPGDLCDIHIALLDHMDHSVCSLTPLKIAYLSREKIEEMFFNNNTLARAFFWSALIEESIMREWFANVTSRPADKRLAHMFCEIMMRYRAAGLTDRHDSIHFPLTQNELADAAGLSVVHTNRVLQRLRKEGLITYANKHLEIKDWDRLKTFGDFDPRYMHLSEAVMQ</sequence>
<evidence type="ECO:0000313" key="5">
    <source>
        <dbReference type="EMBL" id="SFU96882.1"/>
    </source>
</evidence>
<keyword evidence="2" id="KW-0238">DNA-binding</keyword>
<proteinExistence type="predicted"/>
<dbReference type="STRING" id="463301.SAMN04487955_12111"/>
<evidence type="ECO:0000313" key="6">
    <source>
        <dbReference type="Proteomes" id="UP000198693"/>
    </source>
</evidence>
<dbReference type="Pfam" id="PF00027">
    <property type="entry name" value="cNMP_binding"/>
    <property type="match status" value="1"/>
</dbReference>
<dbReference type="SMART" id="SM00419">
    <property type="entry name" value="HTH_CRP"/>
    <property type="match status" value="1"/>
</dbReference>
<dbReference type="Gene3D" id="2.60.120.10">
    <property type="entry name" value="Jelly Rolls"/>
    <property type="match status" value="1"/>
</dbReference>
<keyword evidence="6" id="KW-1185">Reference proteome</keyword>
<keyword evidence="5" id="KW-0418">Kinase</keyword>
<dbReference type="InterPro" id="IPR000595">
    <property type="entry name" value="cNMP-bd_dom"/>
</dbReference>